<name>F4RE82_MELLP</name>
<evidence type="ECO:0000313" key="2">
    <source>
        <dbReference type="EMBL" id="EGG09048.1"/>
    </source>
</evidence>
<dbReference type="RefSeq" id="XP_007407408.1">
    <property type="nucleotide sequence ID" value="XM_007407346.1"/>
</dbReference>
<feature type="compositionally biased region" description="Polar residues" evidence="1">
    <location>
        <begin position="45"/>
        <end position="71"/>
    </location>
</feature>
<dbReference type="InParanoid" id="F4RE82"/>
<feature type="compositionally biased region" description="Low complexity" evidence="1">
    <location>
        <begin position="121"/>
        <end position="138"/>
    </location>
</feature>
<dbReference type="AlphaFoldDB" id="F4RE82"/>
<dbReference type="Proteomes" id="UP000001072">
    <property type="component" value="Unassembled WGS sequence"/>
</dbReference>
<sequence length="223" mass="24213">MAPSSTQSTLRFYSGYETDDNAPRRSGCITTPARLGPGMICPPSDSRQAVPSSSFTFSVSNQKNPTMTAQSKGKGKRARSESLPGSVIESEVDTDPPEIISGPAQRKTIPASRQKGSGGLTQARSKAASKTSKKSAASQRKDAEAEKNLVLAAEAGVAPNLNQDSDEENEQVCKRLRRSNEKDEDEFNPPVLFYGKPFRRENDCRFASKKFASEFYVARPALT</sequence>
<feature type="region of interest" description="Disordered" evidence="1">
    <location>
        <begin position="1"/>
        <end position="145"/>
    </location>
</feature>
<keyword evidence="3" id="KW-1185">Reference proteome</keyword>
<evidence type="ECO:0000313" key="3">
    <source>
        <dbReference type="Proteomes" id="UP000001072"/>
    </source>
</evidence>
<dbReference type="VEuPathDB" id="FungiDB:MELLADRAFT_104292"/>
<gene>
    <name evidence="2" type="ORF">MELLADRAFT_104292</name>
</gene>
<dbReference type="KEGG" id="mlr:MELLADRAFT_104292"/>
<evidence type="ECO:0000256" key="1">
    <source>
        <dbReference type="SAM" id="MobiDB-lite"/>
    </source>
</evidence>
<dbReference type="GeneID" id="18922216"/>
<dbReference type="EMBL" id="GL883098">
    <property type="protein sequence ID" value="EGG09048.1"/>
    <property type="molecule type" value="Genomic_DNA"/>
</dbReference>
<feature type="compositionally biased region" description="Polar residues" evidence="1">
    <location>
        <begin position="1"/>
        <end position="11"/>
    </location>
</feature>
<reference evidence="3" key="1">
    <citation type="journal article" date="2011" name="Proc. Natl. Acad. Sci. U.S.A.">
        <title>Obligate biotrophy features unraveled by the genomic analysis of rust fungi.</title>
        <authorList>
            <person name="Duplessis S."/>
            <person name="Cuomo C.A."/>
            <person name="Lin Y.-C."/>
            <person name="Aerts A."/>
            <person name="Tisserant E."/>
            <person name="Veneault-Fourrey C."/>
            <person name="Joly D.L."/>
            <person name="Hacquard S."/>
            <person name="Amselem J."/>
            <person name="Cantarel B.L."/>
            <person name="Chiu R."/>
            <person name="Coutinho P.M."/>
            <person name="Feau N."/>
            <person name="Field M."/>
            <person name="Frey P."/>
            <person name="Gelhaye E."/>
            <person name="Goldberg J."/>
            <person name="Grabherr M.G."/>
            <person name="Kodira C.D."/>
            <person name="Kohler A."/>
            <person name="Kuees U."/>
            <person name="Lindquist E.A."/>
            <person name="Lucas S.M."/>
            <person name="Mago R."/>
            <person name="Mauceli E."/>
            <person name="Morin E."/>
            <person name="Murat C."/>
            <person name="Pangilinan J.L."/>
            <person name="Park R."/>
            <person name="Pearson M."/>
            <person name="Quesneville H."/>
            <person name="Rouhier N."/>
            <person name="Sakthikumar S."/>
            <person name="Salamov A.A."/>
            <person name="Schmutz J."/>
            <person name="Selles B."/>
            <person name="Shapiro H."/>
            <person name="Tanguay P."/>
            <person name="Tuskan G.A."/>
            <person name="Henrissat B."/>
            <person name="Van de Peer Y."/>
            <person name="Rouze P."/>
            <person name="Ellis J.G."/>
            <person name="Dodds P.N."/>
            <person name="Schein J.E."/>
            <person name="Zhong S."/>
            <person name="Hamelin R.C."/>
            <person name="Grigoriev I.V."/>
            <person name="Szabo L.J."/>
            <person name="Martin F."/>
        </authorList>
    </citation>
    <scope>NUCLEOTIDE SEQUENCE [LARGE SCALE GENOMIC DNA]</scope>
    <source>
        <strain evidence="3">98AG31 / pathotype 3-4-7</strain>
    </source>
</reference>
<accession>F4RE82</accession>
<proteinExistence type="predicted"/>
<organism evidence="3">
    <name type="scientific">Melampsora larici-populina (strain 98AG31 / pathotype 3-4-7)</name>
    <name type="common">Poplar leaf rust fungus</name>
    <dbReference type="NCBI Taxonomy" id="747676"/>
    <lineage>
        <taxon>Eukaryota</taxon>
        <taxon>Fungi</taxon>
        <taxon>Dikarya</taxon>
        <taxon>Basidiomycota</taxon>
        <taxon>Pucciniomycotina</taxon>
        <taxon>Pucciniomycetes</taxon>
        <taxon>Pucciniales</taxon>
        <taxon>Melampsoraceae</taxon>
        <taxon>Melampsora</taxon>
    </lineage>
</organism>
<dbReference type="HOGENOM" id="CLU_091778_1_0_1"/>
<protein>
    <submittedName>
        <fullName evidence="2">Uncharacterized protein</fullName>
    </submittedName>
</protein>